<dbReference type="Proteomes" id="UP000298663">
    <property type="component" value="Unassembled WGS sequence"/>
</dbReference>
<organism evidence="1 2">
    <name type="scientific">Steinernema carpocapsae</name>
    <name type="common">Entomopathogenic nematode</name>
    <dbReference type="NCBI Taxonomy" id="34508"/>
    <lineage>
        <taxon>Eukaryota</taxon>
        <taxon>Metazoa</taxon>
        <taxon>Ecdysozoa</taxon>
        <taxon>Nematoda</taxon>
        <taxon>Chromadorea</taxon>
        <taxon>Rhabditida</taxon>
        <taxon>Tylenchina</taxon>
        <taxon>Panagrolaimomorpha</taxon>
        <taxon>Strongyloidoidea</taxon>
        <taxon>Steinernematidae</taxon>
        <taxon>Steinernema</taxon>
    </lineage>
</organism>
<comment type="caution">
    <text evidence="1">The sequence shown here is derived from an EMBL/GenBank/DDBJ whole genome shotgun (WGS) entry which is preliminary data.</text>
</comment>
<gene>
    <name evidence="1" type="ORF">L596_030504</name>
</gene>
<proteinExistence type="predicted"/>
<keyword evidence="2" id="KW-1185">Reference proteome</keyword>
<reference evidence="1 2" key="1">
    <citation type="journal article" date="2015" name="Genome Biol.">
        <title>Comparative genomics of Steinernema reveals deeply conserved gene regulatory networks.</title>
        <authorList>
            <person name="Dillman A.R."/>
            <person name="Macchietto M."/>
            <person name="Porter C.F."/>
            <person name="Rogers A."/>
            <person name="Williams B."/>
            <person name="Antoshechkin I."/>
            <person name="Lee M.M."/>
            <person name="Goodwin Z."/>
            <person name="Lu X."/>
            <person name="Lewis E.E."/>
            <person name="Goodrich-Blair H."/>
            <person name="Stock S.P."/>
            <person name="Adams B.J."/>
            <person name="Sternberg P.W."/>
            <person name="Mortazavi A."/>
        </authorList>
    </citation>
    <scope>NUCLEOTIDE SEQUENCE [LARGE SCALE GENOMIC DNA]</scope>
    <source>
        <strain evidence="1 2">ALL</strain>
    </source>
</reference>
<protein>
    <submittedName>
        <fullName evidence="1">Uncharacterized protein</fullName>
    </submittedName>
</protein>
<evidence type="ECO:0000313" key="2">
    <source>
        <dbReference type="Proteomes" id="UP000298663"/>
    </source>
</evidence>
<accession>A0A4U5LPM0</accession>
<dbReference type="AlphaFoldDB" id="A0A4U5LPM0"/>
<sequence>MELREPKGFHNYKIERDLSIFMEATTGKEKRMNSLCRNYHTNVKIQRNDVVAAVVVVDRIINKKPNRKYWNIVVKRVLFTWCLKTRLTMTLRLSKQKESLDPELMRPPKED</sequence>
<dbReference type="EMBL" id="AZBU02000014">
    <property type="protein sequence ID" value="TKR57859.1"/>
    <property type="molecule type" value="Genomic_DNA"/>
</dbReference>
<name>A0A4U5LPM0_STECR</name>
<evidence type="ECO:0000313" key="1">
    <source>
        <dbReference type="EMBL" id="TKR57859.1"/>
    </source>
</evidence>
<reference evidence="1 2" key="2">
    <citation type="journal article" date="2019" name="G3 (Bethesda)">
        <title>Hybrid Assembly of the Genome of the Entomopathogenic Nematode Steinernema carpocapsae Identifies the X-Chromosome.</title>
        <authorList>
            <person name="Serra L."/>
            <person name="Macchietto M."/>
            <person name="Macias-Munoz A."/>
            <person name="McGill C.J."/>
            <person name="Rodriguez I.M."/>
            <person name="Rodriguez B."/>
            <person name="Murad R."/>
            <person name="Mortazavi A."/>
        </authorList>
    </citation>
    <scope>NUCLEOTIDE SEQUENCE [LARGE SCALE GENOMIC DNA]</scope>
    <source>
        <strain evidence="1 2">ALL</strain>
    </source>
</reference>